<evidence type="ECO:0000313" key="2">
    <source>
        <dbReference type="EMBL" id="KIX13308.1"/>
    </source>
</evidence>
<sequence length="142" mass="15368">MHKLKAFASLIVILILSPFLMAMGGGDTDGPTRIPDPEANYKVMLTDQTGSRVTLTKFAIEGVAFVLGDLGQGQAAVPLDKVREVIINHVNGKLKAKITLAQGEPVELRVKPGLMATGKTEYGNYRIPLKEVRMIKVLGLNQ</sequence>
<reference evidence="2 3" key="1">
    <citation type="submission" date="2013-11" db="EMBL/GenBank/DDBJ databases">
        <title>Metagenomic analysis of a methanogenic consortium involved in long chain n-alkane degradation.</title>
        <authorList>
            <person name="Davidova I.A."/>
            <person name="Callaghan A.V."/>
            <person name="Wawrik B."/>
            <person name="Pruitt S."/>
            <person name="Marks C."/>
            <person name="Duncan K.E."/>
            <person name="Suflita J.M."/>
        </authorList>
    </citation>
    <scope>NUCLEOTIDE SEQUENCE [LARGE SCALE GENOMIC DNA]</scope>
    <source>
        <strain evidence="2 3">SPR</strain>
    </source>
</reference>
<keyword evidence="3" id="KW-1185">Reference proteome</keyword>
<organism evidence="2 3">
    <name type="scientific">Dethiosulfatarculus sandiegensis</name>
    <dbReference type="NCBI Taxonomy" id="1429043"/>
    <lineage>
        <taxon>Bacteria</taxon>
        <taxon>Pseudomonadati</taxon>
        <taxon>Thermodesulfobacteriota</taxon>
        <taxon>Desulfarculia</taxon>
        <taxon>Desulfarculales</taxon>
        <taxon>Desulfarculaceae</taxon>
        <taxon>Dethiosulfatarculus</taxon>
    </lineage>
</organism>
<dbReference type="EMBL" id="AZAC01000017">
    <property type="protein sequence ID" value="KIX13308.1"/>
    <property type="molecule type" value="Genomic_DNA"/>
</dbReference>
<proteinExistence type="predicted"/>
<keyword evidence="1" id="KW-0732">Signal</keyword>
<dbReference type="AlphaFoldDB" id="A0A0D2HRW9"/>
<protein>
    <recommendedName>
        <fullName evidence="4">AMIN domain-containing protein</fullName>
    </recommendedName>
</protein>
<dbReference type="InParanoid" id="A0A0D2HRW9"/>
<evidence type="ECO:0000256" key="1">
    <source>
        <dbReference type="SAM" id="SignalP"/>
    </source>
</evidence>
<evidence type="ECO:0000313" key="3">
    <source>
        <dbReference type="Proteomes" id="UP000032233"/>
    </source>
</evidence>
<dbReference type="OrthoDB" id="5520140at2"/>
<dbReference type="Proteomes" id="UP000032233">
    <property type="component" value="Unassembled WGS sequence"/>
</dbReference>
<feature type="signal peptide" evidence="1">
    <location>
        <begin position="1"/>
        <end position="22"/>
    </location>
</feature>
<feature type="chain" id="PRO_5002243517" description="AMIN domain-containing protein" evidence="1">
    <location>
        <begin position="23"/>
        <end position="142"/>
    </location>
</feature>
<comment type="caution">
    <text evidence="2">The sequence shown here is derived from an EMBL/GenBank/DDBJ whole genome shotgun (WGS) entry which is preliminary data.</text>
</comment>
<evidence type="ECO:0008006" key="4">
    <source>
        <dbReference type="Google" id="ProtNLM"/>
    </source>
</evidence>
<accession>A0A0D2HRW9</accession>
<name>A0A0D2HRW9_9BACT</name>
<dbReference type="RefSeq" id="WP_044349659.1">
    <property type="nucleotide sequence ID" value="NZ_AZAC01000017.1"/>
</dbReference>
<gene>
    <name evidence="2" type="ORF">X474_15235</name>
</gene>